<sequence>MGRKNMSDQRRKEIIKSFYSVAKKIGLENASIAKVGDEMGISNGLIMHYFKTKDDLLIGLNEYILERHLNMVSSKESGVINSKEELHNFITTLFSRKWNRYFDDGVFYSCYALVYRKPAFNASFKRYLELLHEVLKDKLIEAHTNGVIKNNNIDEVTEVIFALIDGGYYYLGLFNESEEAYKKQVDIYVSYAVNLLDFNPS</sequence>
<dbReference type="InterPro" id="IPR050624">
    <property type="entry name" value="HTH-type_Tx_Regulator"/>
</dbReference>
<evidence type="ECO:0000256" key="8">
    <source>
        <dbReference type="ARBA" id="ARBA00030200"/>
    </source>
</evidence>
<accession>I3C9V0</accession>
<gene>
    <name evidence="11" type="ORF">JoomaDRAFT_3451</name>
</gene>
<keyword evidence="5" id="KW-0805">Transcription regulation</keyword>
<evidence type="ECO:0000256" key="1">
    <source>
        <dbReference type="ARBA" id="ARBA00002291"/>
    </source>
</evidence>
<keyword evidence="12" id="KW-1185">Reference proteome</keyword>
<dbReference type="GO" id="GO:0003677">
    <property type="term" value="F:DNA binding"/>
    <property type="evidence" value="ECO:0007669"/>
    <property type="project" value="UniProtKB-UniRule"/>
</dbReference>
<feature type="domain" description="HTH tetR-type" evidence="10">
    <location>
        <begin position="8"/>
        <end position="68"/>
    </location>
</feature>
<evidence type="ECO:0000256" key="4">
    <source>
        <dbReference type="ARBA" id="ARBA00022491"/>
    </source>
</evidence>
<dbReference type="RefSeq" id="WP_008614649.1">
    <property type="nucleotide sequence ID" value="NZ_JH651379.1"/>
</dbReference>
<keyword evidence="4" id="KW-0678">Repressor</keyword>
<dbReference type="InterPro" id="IPR001647">
    <property type="entry name" value="HTH_TetR"/>
</dbReference>
<dbReference type="SUPFAM" id="SSF46689">
    <property type="entry name" value="Homeodomain-like"/>
    <property type="match status" value="1"/>
</dbReference>
<evidence type="ECO:0000256" key="6">
    <source>
        <dbReference type="ARBA" id="ARBA00023125"/>
    </source>
</evidence>
<dbReference type="OrthoDB" id="7618612at2"/>
<dbReference type="Gene3D" id="1.10.357.10">
    <property type="entry name" value="Tetracycline Repressor, domain 2"/>
    <property type="match status" value="1"/>
</dbReference>
<proteinExistence type="predicted"/>
<evidence type="ECO:0000313" key="11">
    <source>
        <dbReference type="EMBL" id="EIJ40393.1"/>
    </source>
</evidence>
<comment type="subunit">
    <text evidence="2">Homodimer.</text>
</comment>
<reference evidence="11 12" key="1">
    <citation type="submission" date="2012-02" db="EMBL/GenBank/DDBJ databases">
        <title>Improved High-Quality Draft genome of Joostella marina DSM 19592.</title>
        <authorList>
            <consortium name="US DOE Joint Genome Institute (JGI-PGF)"/>
            <person name="Lucas S."/>
            <person name="Copeland A."/>
            <person name="Lapidus A."/>
            <person name="Bruce D."/>
            <person name="Goodwin L."/>
            <person name="Pitluck S."/>
            <person name="Peters L."/>
            <person name="Chertkov O."/>
            <person name="Ovchinnikova G."/>
            <person name="Kyrpides N."/>
            <person name="Mavromatis K."/>
            <person name="Detter J.C."/>
            <person name="Han C."/>
            <person name="Land M."/>
            <person name="Hauser L."/>
            <person name="Markowitz V."/>
            <person name="Cheng J.-F."/>
            <person name="Hugenholtz P."/>
            <person name="Woyke T."/>
            <person name="Wu D."/>
            <person name="Tindall B."/>
            <person name="Brambilla E."/>
            <person name="Klenk H.-P."/>
            <person name="Eisen J.A."/>
        </authorList>
    </citation>
    <scope>NUCLEOTIDE SEQUENCE [LARGE SCALE GENOMIC DNA]</scope>
    <source>
        <strain evidence="11 12">DSM 19592</strain>
    </source>
</reference>
<dbReference type="eggNOG" id="COG1309">
    <property type="taxonomic scope" value="Bacteria"/>
</dbReference>
<keyword evidence="6 9" id="KW-0238">DNA-binding</keyword>
<evidence type="ECO:0000259" key="10">
    <source>
        <dbReference type="PROSITE" id="PS50977"/>
    </source>
</evidence>
<dbReference type="HOGENOM" id="CLU_117110_0_0_10"/>
<dbReference type="Proteomes" id="UP000004690">
    <property type="component" value="Unassembled WGS sequence"/>
</dbReference>
<protein>
    <recommendedName>
        <fullName evidence="3">Biofilm operon icaADBC HTH-type negative transcriptional regulator IcaR</fullName>
    </recommendedName>
    <alternativeName>
        <fullName evidence="8">Intercellular adhesion protein R</fullName>
    </alternativeName>
</protein>
<dbReference type="InterPro" id="IPR009057">
    <property type="entry name" value="Homeodomain-like_sf"/>
</dbReference>
<evidence type="ECO:0000313" key="12">
    <source>
        <dbReference type="Proteomes" id="UP000004690"/>
    </source>
</evidence>
<dbReference type="Pfam" id="PF00440">
    <property type="entry name" value="TetR_N"/>
    <property type="match status" value="1"/>
</dbReference>
<dbReference type="EMBL" id="JH651379">
    <property type="protein sequence ID" value="EIJ40393.1"/>
    <property type="molecule type" value="Genomic_DNA"/>
</dbReference>
<organism evidence="11 12">
    <name type="scientific">Galbibacter orientalis DSM 19592</name>
    <dbReference type="NCBI Taxonomy" id="926559"/>
    <lineage>
        <taxon>Bacteria</taxon>
        <taxon>Pseudomonadati</taxon>
        <taxon>Bacteroidota</taxon>
        <taxon>Flavobacteriia</taxon>
        <taxon>Flavobacteriales</taxon>
        <taxon>Flavobacteriaceae</taxon>
        <taxon>Galbibacter</taxon>
    </lineage>
</organism>
<dbReference type="InterPro" id="IPR036271">
    <property type="entry name" value="Tet_transcr_reg_TetR-rel_C_sf"/>
</dbReference>
<dbReference type="InterPro" id="IPR041646">
    <property type="entry name" value="IcaR_C"/>
</dbReference>
<dbReference type="PANTHER" id="PTHR43479:SF11">
    <property type="entry name" value="ACREF_ENVCD OPERON REPRESSOR-RELATED"/>
    <property type="match status" value="1"/>
</dbReference>
<dbReference type="Pfam" id="PF18665">
    <property type="entry name" value="TetR_C_37"/>
    <property type="match status" value="1"/>
</dbReference>
<dbReference type="PANTHER" id="PTHR43479">
    <property type="entry name" value="ACREF/ENVCD OPERON REPRESSOR-RELATED"/>
    <property type="match status" value="1"/>
</dbReference>
<evidence type="ECO:0000256" key="7">
    <source>
        <dbReference type="ARBA" id="ARBA00023163"/>
    </source>
</evidence>
<evidence type="ECO:0000256" key="2">
    <source>
        <dbReference type="ARBA" id="ARBA00011738"/>
    </source>
</evidence>
<dbReference type="AlphaFoldDB" id="I3C9V0"/>
<keyword evidence="7" id="KW-0804">Transcription</keyword>
<dbReference type="STRING" id="926559.JoomaDRAFT_3451"/>
<evidence type="ECO:0000256" key="9">
    <source>
        <dbReference type="PROSITE-ProRule" id="PRU00335"/>
    </source>
</evidence>
<dbReference type="SUPFAM" id="SSF48498">
    <property type="entry name" value="Tetracyclin repressor-like, C-terminal domain"/>
    <property type="match status" value="1"/>
</dbReference>
<comment type="function">
    <text evidence="1">Represses transcription of the icaADBC operon necessary for biofilm production.</text>
</comment>
<dbReference type="PROSITE" id="PS50977">
    <property type="entry name" value="HTH_TETR_2"/>
    <property type="match status" value="1"/>
</dbReference>
<evidence type="ECO:0000256" key="3">
    <source>
        <dbReference type="ARBA" id="ARBA00014341"/>
    </source>
</evidence>
<feature type="DNA-binding region" description="H-T-H motif" evidence="9">
    <location>
        <begin position="31"/>
        <end position="50"/>
    </location>
</feature>
<name>I3C9V0_9FLAO</name>
<evidence type="ECO:0000256" key="5">
    <source>
        <dbReference type="ARBA" id="ARBA00023015"/>
    </source>
</evidence>